<keyword evidence="2" id="KW-0413">Isomerase</keyword>
<sequence>MTKDLINGEIRGFPSDRPAASASDIARLGIDPRDGSAQLPLLTFDRTAWERNCNAMFSYLRAVGAKIAPHAKTPMSPVLARDLMKRGAVALTVADIRQAAVMLGHGLDRLILANQIGGRASGARLGRLLQQYPSSQITLYVDSLAALATAAEVAEAAGRRIDFLIEVGGGRAGARDVDVVSAILDKLEDLPSLRAVGIAAYEGASASADQVATRKAIAELHAFAAKAFARLRASQPKDHLVLSSGGSSFFDLVIEDLGPVVKADGNADLVLRSGAIFFHDHGVYARGLANMDKRGGFAPAGMGPASTAFTPSLLVYAEVLSRPEPGLAICGMGMRDVSFDQGLPIAVSCYRDGQVLAVPQGAEVIKLNDQHAFLKIPAEADLAVGDIFSFGISHPCTALDRWSWLFVAGDDGRVVDALPMHFG</sequence>
<reference evidence="2 3" key="1">
    <citation type="submission" date="2021-06" db="EMBL/GenBank/DDBJ databases">
        <title>Falsochrobactrum tianjin sp.nov., a new petroleum-degrading bacteria isolated from oily soils.</title>
        <authorList>
            <person name="Chen G."/>
            <person name="Chen H."/>
            <person name="Tian J."/>
            <person name="Qing J."/>
            <person name="Zhong L."/>
            <person name="Ma W."/>
            <person name="Song Y."/>
            <person name="Cui X."/>
            <person name="Yan B."/>
        </authorList>
    </citation>
    <scope>NUCLEOTIDE SEQUENCE [LARGE SCALE GENOMIC DNA]</scope>
    <source>
        <strain evidence="2 3">TDYN1</strain>
    </source>
</reference>
<dbReference type="EMBL" id="JAHRVA010000003">
    <property type="protein sequence ID" value="MBV2143542.1"/>
    <property type="molecule type" value="Genomic_DNA"/>
</dbReference>
<name>A0A949PLP3_9HYPH</name>
<evidence type="ECO:0000259" key="1">
    <source>
        <dbReference type="SMART" id="SM01119"/>
    </source>
</evidence>
<dbReference type="EC" id="5.1.1.1" evidence="2"/>
<keyword evidence="3" id="KW-1185">Reference proteome</keyword>
<feature type="domain" description="D-serine dehydratase-like" evidence="1">
    <location>
        <begin position="312"/>
        <end position="409"/>
    </location>
</feature>
<proteinExistence type="predicted"/>
<gene>
    <name evidence="2" type="ORF">KUG47_08530</name>
</gene>
<comment type="caution">
    <text evidence="2">The sequence shown here is derived from an EMBL/GenBank/DDBJ whole genome shotgun (WGS) entry which is preliminary data.</text>
</comment>
<dbReference type="Pfam" id="PF14031">
    <property type="entry name" value="D-ser_dehydrat"/>
    <property type="match status" value="1"/>
</dbReference>
<dbReference type="RefSeq" id="WP_217677544.1">
    <property type="nucleotide sequence ID" value="NZ_JAHRVA010000003.1"/>
</dbReference>
<dbReference type="Proteomes" id="UP000752297">
    <property type="component" value="Unassembled WGS sequence"/>
</dbReference>
<dbReference type="InterPro" id="IPR051466">
    <property type="entry name" value="D-amino_acid_metab_enzyme"/>
</dbReference>
<dbReference type="InterPro" id="IPR026956">
    <property type="entry name" value="D-ser_dehydrat-like_dom"/>
</dbReference>
<evidence type="ECO:0000313" key="2">
    <source>
        <dbReference type="EMBL" id="MBV2143542.1"/>
    </source>
</evidence>
<dbReference type="AlphaFoldDB" id="A0A949PLP3"/>
<organism evidence="2 3">
    <name type="scientific">Falsochrobactrum tianjinense</name>
    <dbReference type="NCBI Taxonomy" id="2706015"/>
    <lineage>
        <taxon>Bacteria</taxon>
        <taxon>Pseudomonadati</taxon>
        <taxon>Pseudomonadota</taxon>
        <taxon>Alphaproteobacteria</taxon>
        <taxon>Hyphomicrobiales</taxon>
        <taxon>Brucellaceae</taxon>
        <taxon>Falsochrobactrum</taxon>
    </lineage>
</organism>
<protein>
    <submittedName>
        <fullName evidence="2">Alanine racemase</fullName>
        <ecNumber evidence="2">5.1.1.1</ecNumber>
    </submittedName>
</protein>
<dbReference type="GO" id="GO:0008784">
    <property type="term" value="F:alanine racemase activity"/>
    <property type="evidence" value="ECO:0007669"/>
    <property type="project" value="UniProtKB-EC"/>
</dbReference>
<dbReference type="PANTHER" id="PTHR28004:SF8">
    <property type="entry name" value="D-SERINE DEAMINASE"/>
    <property type="match status" value="1"/>
</dbReference>
<dbReference type="Pfam" id="PF01168">
    <property type="entry name" value="Ala_racemase_N"/>
    <property type="match status" value="1"/>
</dbReference>
<accession>A0A949PLP3</accession>
<evidence type="ECO:0000313" key="3">
    <source>
        <dbReference type="Proteomes" id="UP000752297"/>
    </source>
</evidence>
<dbReference type="PANTHER" id="PTHR28004">
    <property type="entry name" value="ZGC:162816-RELATED"/>
    <property type="match status" value="1"/>
</dbReference>
<dbReference type="InterPro" id="IPR001608">
    <property type="entry name" value="Ala_racemase_N"/>
</dbReference>
<dbReference type="SMART" id="SM01119">
    <property type="entry name" value="D-ser_dehydrat"/>
    <property type="match status" value="1"/>
</dbReference>